<keyword evidence="2" id="KW-1185">Reference proteome</keyword>
<protein>
    <submittedName>
        <fullName evidence="1">Uncharacterized protein</fullName>
    </submittedName>
</protein>
<dbReference type="EMBL" id="BPVZ01000146">
    <property type="protein sequence ID" value="GKV40978.1"/>
    <property type="molecule type" value="Genomic_DNA"/>
</dbReference>
<proteinExistence type="predicted"/>
<reference evidence="1 2" key="1">
    <citation type="journal article" date="2021" name="Commun. Biol.">
        <title>The genome of Shorea leprosula (Dipterocarpaceae) highlights the ecological relevance of drought in aseasonal tropical rainforests.</title>
        <authorList>
            <person name="Ng K.K.S."/>
            <person name="Kobayashi M.J."/>
            <person name="Fawcett J.A."/>
            <person name="Hatakeyama M."/>
            <person name="Paape T."/>
            <person name="Ng C.H."/>
            <person name="Ang C.C."/>
            <person name="Tnah L.H."/>
            <person name="Lee C.T."/>
            <person name="Nishiyama T."/>
            <person name="Sese J."/>
            <person name="O'Brien M.J."/>
            <person name="Copetti D."/>
            <person name="Mohd Noor M.I."/>
            <person name="Ong R.C."/>
            <person name="Putra M."/>
            <person name="Sireger I.Z."/>
            <person name="Indrioko S."/>
            <person name="Kosugi Y."/>
            <person name="Izuno A."/>
            <person name="Isagi Y."/>
            <person name="Lee S.L."/>
            <person name="Shimizu K.K."/>
        </authorList>
    </citation>
    <scope>NUCLEOTIDE SEQUENCE [LARGE SCALE GENOMIC DNA]</scope>
    <source>
        <strain evidence="1">214</strain>
    </source>
</reference>
<name>A0AAV5LUW5_9ROSI</name>
<evidence type="ECO:0000313" key="2">
    <source>
        <dbReference type="Proteomes" id="UP001054252"/>
    </source>
</evidence>
<comment type="caution">
    <text evidence="1">The sequence shown here is derived from an EMBL/GenBank/DDBJ whole genome shotgun (WGS) entry which is preliminary data.</text>
</comment>
<accession>A0AAV5LUW5</accession>
<evidence type="ECO:0000313" key="1">
    <source>
        <dbReference type="EMBL" id="GKV40978.1"/>
    </source>
</evidence>
<dbReference type="Proteomes" id="UP001054252">
    <property type="component" value="Unassembled WGS sequence"/>
</dbReference>
<sequence>MAMIWCDIVHNKPINIRFQVQFKKLAPLKTTFQHVFAQH</sequence>
<organism evidence="1 2">
    <name type="scientific">Rubroshorea leprosula</name>
    <dbReference type="NCBI Taxonomy" id="152421"/>
    <lineage>
        <taxon>Eukaryota</taxon>
        <taxon>Viridiplantae</taxon>
        <taxon>Streptophyta</taxon>
        <taxon>Embryophyta</taxon>
        <taxon>Tracheophyta</taxon>
        <taxon>Spermatophyta</taxon>
        <taxon>Magnoliopsida</taxon>
        <taxon>eudicotyledons</taxon>
        <taxon>Gunneridae</taxon>
        <taxon>Pentapetalae</taxon>
        <taxon>rosids</taxon>
        <taxon>malvids</taxon>
        <taxon>Malvales</taxon>
        <taxon>Dipterocarpaceae</taxon>
        <taxon>Rubroshorea</taxon>
    </lineage>
</organism>
<gene>
    <name evidence="1" type="ORF">SLEP1_g48561</name>
</gene>
<dbReference type="AlphaFoldDB" id="A0AAV5LUW5"/>